<dbReference type="EMBL" id="JAATIQ010000004">
    <property type="protein sequence ID" value="KAF4403475.1"/>
    <property type="molecule type" value="Genomic_DNA"/>
</dbReference>
<protein>
    <recommendedName>
        <fullName evidence="2">DUF4283 domain-containing protein</fullName>
    </recommendedName>
</protein>
<evidence type="ECO:0000259" key="2">
    <source>
        <dbReference type="Pfam" id="PF14111"/>
    </source>
</evidence>
<name>A0A7J6I8H7_CANSA</name>
<accession>A0A7J6I8H7</accession>
<feature type="region of interest" description="Disordered" evidence="1">
    <location>
        <begin position="127"/>
        <end position="193"/>
    </location>
</feature>
<keyword evidence="4" id="KW-1185">Reference proteome</keyword>
<reference evidence="3 4" key="1">
    <citation type="journal article" date="2020" name="bioRxiv">
        <title>Sequence and annotation of 42 cannabis genomes reveals extensive copy number variation in cannabinoid synthesis and pathogen resistance genes.</title>
        <authorList>
            <person name="Mckernan K.J."/>
            <person name="Helbert Y."/>
            <person name="Kane L.T."/>
            <person name="Ebling H."/>
            <person name="Zhang L."/>
            <person name="Liu B."/>
            <person name="Eaton Z."/>
            <person name="Mclaughlin S."/>
            <person name="Kingan S."/>
            <person name="Baybayan P."/>
            <person name="Concepcion G."/>
            <person name="Jordan M."/>
            <person name="Riva A."/>
            <person name="Barbazuk W."/>
            <person name="Harkins T."/>
        </authorList>
    </citation>
    <scope>NUCLEOTIDE SEQUENCE [LARGE SCALE GENOMIC DNA]</scope>
    <source>
        <strain evidence="4">cv. Jamaican Lion 4</strain>
        <tissue evidence="3">Leaf</tissue>
    </source>
</reference>
<evidence type="ECO:0000256" key="1">
    <source>
        <dbReference type="SAM" id="MobiDB-lite"/>
    </source>
</evidence>
<dbReference type="Pfam" id="PF14111">
    <property type="entry name" value="DUF4283"/>
    <property type="match status" value="1"/>
</dbReference>
<feature type="domain" description="DUF4283" evidence="2">
    <location>
        <begin position="44"/>
        <end position="112"/>
    </location>
</feature>
<comment type="caution">
    <text evidence="3">The sequence shown here is derived from an EMBL/GenBank/DDBJ whole genome shotgun (WGS) entry which is preliminary data.</text>
</comment>
<sequence>MASSSRSLEEVEERYACIDIEGEEEGVEIDALDSEEGVIFDDRFCLVGRFLNARSVDSDAMRHTPAGLWKPGKGLFVKELGPNLYLFQFYHEIDIKRVINGSPWTFNRLLFLYLLHSQYLRTGTNVDDQTFGPREPAAAVNADEDPVPATGTTSRGKEKLPVLVDGGNHGHTKSQPFSPNIMGEFGPQKEKAE</sequence>
<dbReference type="AlphaFoldDB" id="A0A7J6I8H7"/>
<dbReference type="InterPro" id="IPR025558">
    <property type="entry name" value="DUF4283"/>
</dbReference>
<evidence type="ECO:0000313" key="3">
    <source>
        <dbReference type="EMBL" id="KAF4403475.1"/>
    </source>
</evidence>
<gene>
    <name evidence="3" type="ORF">G4B88_008121</name>
</gene>
<dbReference type="Proteomes" id="UP000583929">
    <property type="component" value="Unassembled WGS sequence"/>
</dbReference>
<proteinExistence type="predicted"/>
<evidence type="ECO:0000313" key="4">
    <source>
        <dbReference type="Proteomes" id="UP000583929"/>
    </source>
</evidence>
<organism evidence="3 4">
    <name type="scientific">Cannabis sativa</name>
    <name type="common">Hemp</name>
    <name type="synonym">Marijuana</name>
    <dbReference type="NCBI Taxonomy" id="3483"/>
    <lineage>
        <taxon>Eukaryota</taxon>
        <taxon>Viridiplantae</taxon>
        <taxon>Streptophyta</taxon>
        <taxon>Embryophyta</taxon>
        <taxon>Tracheophyta</taxon>
        <taxon>Spermatophyta</taxon>
        <taxon>Magnoliopsida</taxon>
        <taxon>eudicotyledons</taxon>
        <taxon>Gunneridae</taxon>
        <taxon>Pentapetalae</taxon>
        <taxon>rosids</taxon>
        <taxon>fabids</taxon>
        <taxon>Rosales</taxon>
        <taxon>Cannabaceae</taxon>
        <taxon>Cannabis</taxon>
    </lineage>
</organism>